<proteinExistence type="predicted"/>
<evidence type="ECO:0000256" key="1">
    <source>
        <dbReference type="SAM" id="MobiDB-lite"/>
    </source>
</evidence>
<gene>
    <name evidence="2" type="ORF">EYF80_033915</name>
</gene>
<dbReference type="EMBL" id="SRLO01000444">
    <property type="protein sequence ID" value="TNN55837.1"/>
    <property type="molecule type" value="Genomic_DNA"/>
</dbReference>
<keyword evidence="3" id="KW-1185">Reference proteome</keyword>
<organism evidence="2 3">
    <name type="scientific">Liparis tanakae</name>
    <name type="common">Tanaka's snailfish</name>
    <dbReference type="NCBI Taxonomy" id="230148"/>
    <lineage>
        <taxon>Eukaryota</taxon>
        <taxon>Metazoa</taxon>
        <taxon>Chordata</taxon>
        <taxon>Craniata</taxon>
        <taxon>Vertebrata</taxon>
        <taxon>Euteleostomi</taxon>
        <taxon>Actinopterygii</taxon>
        <taxon>Neopterygii</taxon>
        <taxon>Teleostei</taxon>
        <taxon>Neoteleostei</taxon>
        <taxon>Acanthomorphata</taxon>
        <taxon>Eupercaria</taxon>
        <taxon>Perciformes</taxon>
        <taxon>Cottioidei</taxon>
        <taxon>Cottales</taxon>
        <taxon>Liparidae</taxon>
        <taxon>Liparis</taxon>
    </lineage>
</organism>
<comment type="caution">
    <text evidence="2">The sequence shown here is derived from an EMBL/GenBank/DDBJ whole genome shotgun (WGS) entry which is preliminary data.</text>
</comment>
<feature type="compositionally biased region" description="Polar residues" evidence="1">
    <location>
        <begin position="117"/>
        <end position="134"/>
    </location>
</feature>
<evidence type="ECO:0000313" key="2">
    <source>
        <dbReference type="EMBL" id="TNN55837.1"/>
    </source>
</evidence>
<dbReference type="Proteomes" id="UP000314294">
    <property type="component" value="Unassembled WGS sequence"/>
</dbReference>
<name>A0A4Z2GQI9_9TELE</name>
<sequence length="267" mass="29500">MSLFLTAFSNRTLTLPFTVSSSKPAETSRVVDGVGGLSGAAVERLHLDRLDLSAGLQVEGLEVAGEEGDDVGRGRRCLGDVRESCDGNNNELGTKDAAKRVEETSRPRGTIPLPLASEQTPRKPSSVRNLNSGRTPYVSRPRKTFLLAVSSRMKANTPSRREAIFWTPKRSYRWSKISPSILSHRKGNFVMRSGCMPCSWSTTASRWKPKQQLVKPLTFSKRKASGPRWAMRMALVHCTDRHSSLPNSAQIPHMAQLWRRGDTVGLG</sequence>
<dbReference type="AlphaFoldDB" id="A0A4Z2GQI9"/>
<accession>A0A4Z2GQI9</accession>
<evidence type="ECO:0000313" key="3">
    <source>
        <dbReference type="Proteomes" id="UP000314294"/>
    </source>
</evidence>
<reference evidence="2 3" key="1">
    <citation type="submission" date="2019-03" db="EMBL/GenBank/DDBJ databases">
        <title>First draft genome of Liparis tanakae, snailfish: a comprehensive survey of snailfish specific genes.</title>
        <authorList>
            <person name="Kim W."/>
            <person name="Song I."/>
            <person name="Jeong J.-H."/>
            <person name="Kim D."/>
            <person name="Kim S."/>
            <person name="Ryu S."/>
            <person name="Song J.Y."/>
            <person name="Lee S.K."/>
        </authorList>
    </citation>
    <scope>NUCLEOTIDE SEQUENCE [LARGE SCALE GENOMIC DNA]</scope>
    <source>
        <tissue evidence="2">Muscle</tissue>
    </source>
</reference>
<feature type="compositionally biased region" description="Basic and acidic residues" evidence="1">
    <location>
        <begin position="93"/>
        <end position="106"/>
    </location>
</feature>
<protein>
    <submittedName>
        <fullName evidence="2">Uncharacterized protein</fullName>
    </submittedName>
</protein>
<feature type="region of interest" description="Disordered" evidence="1">
    <location>
        <begin position="86"/>
        <end position="135"/>
    </location>
</feature>